<evidence type="ECO:0000259" key="7">
    <source>
        <dbReference type="Pfam" id="PF07980"/>
    </source>
</evidence>
<name>A0ABR7C6L1_9BACE</name>
<dbReference type="SUPFAM" id="SSF48452">
    <property type="entry name" value="TPR-like"/>
    <property type="match status" value="1"/>
</dbReference>
<feature type="chain" id="PRO_5045755160" evidence="6">
    <location>
        <begin position="24"/>
        <end position="468"/>
    </location>
</feature>
<feature type="domain" description="SusD-like N-terminal" evidence="8">
    <location>
        <begin position="97"/>
        <end position="223"/>
    </location>
</feature>
<protein>
    <submittedName>
        <fullName evidence="9">RagB/SusD family nutrient uptake outer membrane protein</fullName>
    </submittedName>
</protein>
<dbReference type="Pfam" id="PF07980">
    <property type="entry name" value="SusD_RagB"/>
    <property type="match status" value="1"/>
</dbReference>
<accession>A0ABR7C6L1</accession>
<dbReference type="InterPro" id="IPR033985">
    <property type="entry name" value="SusD-like_N"/>
</dbReference>
<keyword evidence="5" id="KW-0998">Cell outer membrane</keyword>
<dbReference type="Gene3D" id="1.25.40.390">
    <property type="match status" value="1"/>
</dbReference>
<evidence type="ECO:0000313" key="9">
    <source>
        <dbReference type="EMBL" id="MBC5603432.1"/>
    </source>
</evidence>
<feature type="signal peptide" evidence="6">
    <location>
        <begin position="1"/>
        <end position="23"/>
    </location>
</feature>
<keyword evidence="4" id="KW-0472">Membrane</keyword>
<evidence type="ECO:0000256" key="2">
    <source>
        <dbReference type="ARBA" id="ARBA00006275"/>
    </source>
</evidence>
<evidence type="ECO:0000256" key="4">
    <source>
        <dbReference type="ARBA" id="ARBA00023136"/>
    </source>
</evidence>
<evidence type="ECO:0000256" key="1">
    <source>
        <dbReference type="ARBA" id="ARBA00004442"/>
    </source>
</evidence>
<comment type="similarity">
    <text evidence="2">Belongs to the SusD family.</text>
</comment>
<evidence type="ECO:0000256" key="3">
    <source>
        <dbReference type="ARBA" id="ARBA00022729"/>
    </source>
</evidence>
<keyword evidence="10" id="KW-1185">Reference proteome</keyword>
<feature type="domain" description="RagB/SusD" evidence="7">
    <location>
        <begin position="327"/>
        <end position="463"/>
    </location>
</feature>
<evidence type="ECO:0000256" key="5">
    <source>
        <dbReference type="ARBA" id="ARBA00023237"/>
    </source>
</evidence>
<dbReference type="InterPro" id="IPR011990">
    <property type="entry name" value="TPR-like_helical_dom_sf"/>
</dbReference>
<organism evidence="9 10">
    <name type="scientific">Bacteroides difficilis</name>
    <dbReference type="NCBI Taxonomy" id="2763021"/>
    <lineage>
        <taxon>Bacteria</taxon>
        <taxon>Pseudomonadati</taxon>
        <taxon>Bacteroidota</taxon>
        <taxon>Bacteroidia</taxon>
        <taxon>Bacteroidales</taxon>
        <taxon>Bacteroidaceae</taxon>
        <taxon>Bacteroides</taxon>
    </lineage>
</organism>
<dbReference type="Proteomes" id="UP000600600">
    <property type="component" value="Unassembled WGS sequence"/>
</dbReference>
<evidence type="ECO:0000313" key="10">
    <source>
        <dbReference type="Proteomes" id="UP000600600"/>
    </source>
</evidence>
<comment type="subcellular location">
    <subcellularLocation>
        <location evidence="1">Cell outer membrane</location>
    </subcellularLocation>
</comment>
<dbReference type="InterPro" id="IPR012944">
    <property type="entry name" value="SusD_RagB_dom"/>
</dbReference>
<keyword evidence="3 6" id="KW-0732">Signal</keyword>
<reference evidence="9 10" key="1">
    <citation type="submission" date="2020-08" db="EMBL/GenBank/DDBJ databases">
        <title>Genome public.</title>
        <authorList>
            <person name="Liu C."/>
            <person name="Sun Q."/>
        </authorList>
    </citation>
    <scope>NUCLEOTIDE SEQUENCE [LARGE SCALE GENOMIC DNA]</scope>
    <source>
        <strain evidence="9 10">M27</strain>
    </source>
</reference>
<dbReference type="EMBL" id="JACOOE010000001">
    <property type="protein sequence ID" value="MBC5603432.1"/>
    <property type="molecule type" value="Genomic_DNA"/>
</dbReference>
<dbReference type="Pfam" id="PF14322">
    <property type="entry name" value="SusD-like_3"/>
    <property type="match status" value="1"/>
</dbReference>
<gene>
    <name evidence="9" type="ORF">H8S67_01915</name>
</gene>
<comment type="caution">
    <text evidence="9">The sequence shown here is derived from an EMBL/GenBank/DDBJ whole genome shotgun (WGS) entry which is preliminary data.</text>
</comment>
<sequence length="468" mass="53515">MKIIKRISLITLTALLCMSCSNYLDIKPYGRTIPKTAEEFSALIHTQLNTIDAGTDAYMIGNASQWMTWDAQCGDDFETCLTGSGGKSIGIYVGTIVSRSSENYYRNLYQTIRDCNIVINEMQEDNTTDSGIIRATAHAIRGVCYYQLLRLFCEVPQIGNLNGQQGVPLVMTFDMEERPIRSTMQETIDLIEDDFKKAISYHPSEDIYRFTEDVIKGYQARLYFWTKQWSKALPIAQELLNKYPLLEGAAYQKMMTTAYDLAGNQLIKAYRAADTSGENALSSANSLLQHRPVSQRLLSLFTEEEKTTDIRYELWVNNKRVAKKTFFCGMRTAEFKLMEAECYYHSGEKVKALRSINDLRAHRIANYVDLTENTLPALSEKEIIITDAEGNALTPLMGIILSERRKELFLEGDRFFELKRNGSPEFWTAYNGQKYTTKKYMYTFPIPAHDILLVDGLQQNEGYTEISY</sequence>
<proteinExistence type="inferred from homology"/>
<evidence type="ECO:0000256" key="6">
    <source>
        <dbReference type="SAM" id="SignalP"/>
    </source>
</evidence>
<evidence type="ECO:0000259" key="8">
    <source>
        <dbReference type="Pfam" id="PF14322"/>
    </source>
</evidence>
<dbReference type="RefSeq" id="WP_186966223.1">
    <property type="nucleotide sequence ID" value="NZ_JACOOE010000001.1"/>
</dbReference>